<dbReference type="RefSeq" id="XP_028529427.1">
    <property type="nucleotide sequence ID" value="XM_028672923.1"/>
</dbReference>
<dbReference type="InterPro" id="IPR041366">
    <property type="entry name" value="Pre-PUA"/>
</dbReference>
<dbReference type="PANTHER" id="PTHR12217:SF4">
    <property type="entry name" value="EUKARYOTIC TRANSLATION INITIATION FACTOR 2D"/>
    <property type="match status" value="1"/>
</dbReference>
<protein>
    <submittedName>
        <fullName evidence="3">Translation initiation factor SUI1, putative</fullName>
    </submittedName>
</protein>
<feature type="domain" description="SUI1" evidence="2">
    <location>
        <begin position="725"/>
        <end position="797"/>
    </location>
</feature>
<reference evidence="3" key="1">
    <citation type="submission" date="2015-04" db="EMBL/GenBank/DDBJ databases">
        <authorList>
            <consortium name="Pathogen Informatics"/>
        </authorList>
    </citation>
    <scope>NUCLEOTIDE SEQUENCE [LARGE SCALE GENOMIC DNA]</scope>
    <source>
        <strain evidence="3">8A</strain>
    </source>
</reference>
<organism evidence="3 4">
    <name type="scientific">Plasmodium gallinaceum</name>
    <dbReference type="NCBI Taxonomy" id="5849"/>
    <lineage>
        <taxon>Eukaryota</taxon>
        <taxon>Sar</taxon>
        <taxon>Alveolata</taxon>
        <taxon>Apicomplexa</taxon>
        <taxon>Aconoidasida</taxon>
        <taxon>Haemosporida</taxon>
        <taxon>Plasmodiidae</taxon>
        <taxon>Plasmodium</taxon>
        <taxon>Plasmodium (Haemamoeba)</taxon>
    </lineage>
</organism>
<keyword evidence="4" id="KW-1185">Reference proteome</keyword>
<dbReference type="OrthoDB" id="199771at2759"/>
<dbReference type="FunFam" id="3.30.780.10:FF:000012">
    <property type="entry name" value="Translation initiation factor SUI1, putative"/>
    <property type="match status" value="1"/>
</dbReference>
<feature type="region of interest" description="Disordered" evidence="1">
    <location>
        <begin position="368"/>
        <end position="389"/>
    </location>
</feature>
<dbReference type="Pfam" id="PF26291">
    <property type="entry name" value="SWIB_eIF2D"/>
    <property type="match status" value="1"/>
</dbReference>
<dbReference type="SUPFAM" id="SSF88697">
    <property type="entry name" value="PUA domain-like"/>
    <property type="match status" value="1"/>
</dbReference>
<evidence type="ECO:0000259" key="2">
    <source>
        <dbReference type="PROSITE" id="PS50296"/>
    </source>
</evidence>
<dbReference type="InterPro" id="IPR058886">
    <property type="entry name" value="SWIB_eIF2D"/>
</dbReference>
<dbReference type="InterPro" id="IPR036877">
    <property type="entry name" value="SUI1_dom_sf"/>
</dbReference>
<evidence type="ECO:0000256" key="1">
    <source>
        <dbReference type="SAM" id="MobiDB-lite"/>
    </source>
</evidence>
<dbReference type="PROSITE" id="PS50296">
    <property type="entry name" value="SUI1"/>
    <property type="match status" value="1"/>
</dbReference>
<gene>
    <name evidence="3" type="ORF">PGAL8A_00420300</name>
</gene>
<comment type="caution">
    <text evidence="3">The sequence shown here is derived from an EMBL/GenBank/DDBJ whole genome shotgun (WGS) entry which is preliminary data.</text>
</comment>
<dbReference type="VEuPathDB" id="PlasmoDB:PGAL8A_00420300"/>
<dbReference type="PANTHER" id="PTHR12217">
    <property type="entry name" value="EUKARYOTIC TRANSLATION INITIATION FACTOR 2D"/>
    <property type="match status" value="1"/>
</dbReference>
<name>A0A1J1GWI5_PLAGA</name>
<dbReference type="InterPro" id="IPR039759">
    <property type="entry name" value="eIF2D_SUI1"/>
</dbReference>
<feature type="region of interest" description="Disordered" evidence="1">
    <location>
        <begin position="237"/>
        <end position="264"/>
    </location>
</feature>
<dbReference type="Gene3D" id="3.30.780.10">
    <property type="entry name" value="SUI1-like domain"/>
    <property type="match status" value="1"/>
</dbReference>
<dbReference type="GO" id="GO:0003743">
    <property type="term" value="F:translation initiation factor activity"/>
    <property type="evidence" value="ECO:0007669"/>
    <property type="project" value="UniProtKB-KW"/>
</dbReference>
<evidence type="ECO:0000313" key="3">
    <source>
        <dbReference type="EMBL" id="CRG96623.1"/>
    </source>
</evidence>
<dbReference type="Pfam" id="PF26292">
    <property type="entry name" value="PUA_elF2D"/>
    <property type="match status" value="1"/>
</dbReference>
<dbReference type="Gene3D" id="3.10.400.20">
    <property type="match status" value="1"/>
</dbReference>
<dbReference type="InterPro" id="IPR001950">
    <property type="entry name" value="SUI1"/>
</dbReference>
<proteinExistence type="predicted"/>
<dbReference type="Proteomes" id="UP000220797">
    <property type="component" value="Unassembled WGS sequence"/>
</dbReference>
<dbReference type="Pfam" id="PF17832">
    <property type="entry name" value="Pre-PUA"/>
    <property type="match status" value="1"/>
</dbReference>
<dbReference type="Pfam" id="PF25304">
    <property type="entry name" value="WHD_eIF2D"/>
    <property type="match status" value="1"/>
</dbReference>
<dbReference type="InterPro" id="IPR015947">
    <property type="entry name" value="PUA-like_sf"/>
</dbReference>
<dbReference type="InterPro" id="IPR057429">
    <property type="entry name" value="WH_eIF2D"/>
</dbReference>
<keyword evidence="3" id="KW-0648">Protein biosynthesis</keyword>
<dbReference type="InterPro" id="IPR039757">
    <property type="entry name" value="EIF2D"/>
</dbReference>
<dbReference type="InterPro" id="IPR036885">
    <property type="entry name" value="SWIB_MDM2_dom_sf"/>
</dbReference>
<dbReference type="GO" id="GO:0001731">
    <property type="term" value="P:formation of translation preinitiation complex"/>
    <property type="evidence" value="ECO:0007669"/>
    <property type="project" value="InterPro"/>
</dbReference>
<keyword evidence="3" id="KW-0396">Initiation factor</keyword>
<dbReference type="SUPFAM" id="SSF55159">
    <property type="entry name" value="eIF1-like"/>
    <property type="match status" value="1"/>
</dbReference>
<dbReference type="EMBL" id="CVMV01000070">
    <property type="protein sequence ID" value="CRG96623.1"/>
    <property type="molecule type" value="Genomic_DNA"/>
</dbReference>
<sequence>MFKNKLTLVNKNFLGNKDRKKIFINVKNTFFIEREEDLDDILCKEDTSVCKVQNTKIIVYISKNIPVLFCVNNVIYPTVYTLWKFPNLIPCFVIYPPASEYLLRGADLMIPGICKEINNLEKLKDGNVWGVRVFNNPYIFAVGQCLIEYKNNKELYNSKGKCLKLIHIFNDELWKLGPQIVPDKSFKNKVIDSVEDIVDNFEDFKIYDESKGKNEIEKEKKKENKKDYFGWGSDVDTDQEKENSSQKFIDKNNVGKKKEEEAKRKSISNEKYLENFYKHFKVLIEKNNEKKNISYCLNHDNNKDKQQNNTTEQVIKVNKTNKLEEDNEKKECVIDFCEIEKNLDLNESDERNYNEYIKNDLNNHEYYEKNSNKKSNTSSEDDFDSCNQIKKSQHTNKDYEYMKQEELKKRNNDLEINNNSSDEFEKKKFIKNEYKDDITEEEITGTVEINNKQLFELNCEQQDLLMLYLMLEVLYYINDDNLPLDVSGVYSRMTKECAYIHRNKKFLGELHKCNVSYDDIKKIKNNEIYITLDVKKSSYKKLIKFIQNCVKIKLIKIKEKRNIVSIVNIHKENPLLASYEPTPTNAKKKIENEDENENIKTDLINKGPQVLEFYMPTNKTLDIFRYVDIKTEKNSYFNITQLKDIFKSYIKLENLQDKNDMHLININETLHSSLSIDDNIDKLPYETILNQFISIQQPCYSIIKPYANFDIEPIKIIKGVCPSVHIYSIARMRGKKFVTHITNLYLFHLDLNKFSEYLQKQLACSCTIVISPSTKKEEVLVQGNVVNQIYKILVNNYYLPKKYIVLNAK</sequence>
<dbReference type="CDD" id="cd11608">
    <property type="entry name" value="eIF2D_C"/>
    <property type="match status" value="1"/>
</dbReference>
<evidence type="ECO:0000313" key="4">
    <source>
        <dbReference type="Proteomes" id="UP000220797"/>
    </source>
</evidence>
<dbReference type="GeneID" id="39732735"/>
<dbReference type="AlphaFoldDB" id="A0A1J1GWI5"/>
<accession>A0A1J1GWI5</accession>
<dbReference type="SUPFAM" id="SSF47592">
    <property type="entry name" value="SWIB/MDM2 domain"/>
    <property type="match status" value="1"/>
</dbReference>
<dbReference type="OMA" id="MIPGICK"/>
<dbReference type="CDD" id="cd21156">
    <property type="entry name" value="PUA_eIF2d-like"/>
    <property type="match status" value="1"/>
</dbReference>
<feature type="compositionally biased region" description="Basic and acidic residues" evidence="1">
    <location>
        <begin position="238"/>
        <end position="250"/>
    </location>
</feature>
<dbReference type="Pfam" id="PF01253">
    <property type="entry name" value="SUI1"/>
    <property type="match status" value="1"/>
</dbReference>
<dbReference type="InterPro" id="IPR048248">
    <property type="entry name" value="PUA_eIF2d-like"/>
</dbReference>